<evidence type="ECO:0000256" key="5">
    <source>
        <dbReference type="ARBA" id="ARBA00023014"/>
    </source>
</evidence>
<evidence type="ECO:0000256" key="2">
    <source>
        <dbReference type="ARBA" id="ARBA00022723"/>
    </source>
</evidence>
<dbReference type="STRING" id="1123024.GCA_000423625_04860"/>
<dbReference type="CDD" id="cd03469">
    <property type="entry name" value="Rieske_RO_Alpha_N"/>
    <property type="match status" value="1"/>
</dbReference>
<gene>
    <name evidence="7" type="ORF">PA7_43960</name>
</gene>
<dbReference type="Pfam" id="PF00355">
    <property type="entry name" value="Rieske"/>
    <property type="match status" value="1"/>
</dbReference>
<dbReference type="GO" id="GO:0046872">
    <property type="term" value="F:metal ion binding"/>
    <property type="evidence" value="ECO:0007669"/>
    <property type="project" value="UniProtKB-KW"/>
</dbReference>
<accession>A0A511D6Z6</accession>
<evidence type="ECO:0000256" key="4">
    <source>
        <dbReference type="ARBA" id="ARBA00023004"/>
    </source>
</evidence>
<dbReference type="Proteomes" id="UP000321328">
    <property type="component" value="Unassembled WGS sequence"/>
</dbReference>
<keyword evidence="2" id="KW-0479">Metal-binding</keyword>
<dbReference type="InterPro" id="IPR017941">
    <property type="entry name" value="Rieske_2Fe-2S"/>
</dbReference>
<proteinExistence type="predicted"/>
<evidence type="ECO:0000313" key="7">
    <source>
        <dbReference type="EMBL" id="GEL20559.1"/>
    </source>
</evidence>
<feature type="domain" description="Rieske" evidence="6">
    <location>
        <begin position="27"/>
        <end position="130"/>
    </location>
</feature>
<reference evidence="7 8" key="1">
    <citation type="submission" date="2019-07" db="EMBL/GenBank/DDBJ databases">
        <title>Whole genome shotgun sequence of Pseudonocardia asaccharolytica NBRC 16224.</title>
        <authorList>
            <person name="Hosoyama A."/>
            <person name="Uohara A."/>
            <person name="Ohji S."/>
            <person name="Ichikawa N."/>
        </authorList>
    </citation>
    <scope>NUCLEOTIDE SEQUENCE [LARGE SCALE GENOMIC DNA]</scope>
    <source>
        <strain evidence="7 8">NBRC 16224</strain>
    </source>
</reference>
<keyword evidence="3" id="KW-0560">Oxidoreductase</keyword>
<dbReference type="GO" id="GO:0004497">
    <property type="term" value="F:monooxygenase activity"/>
    <property type="evidence" value="ECO:0007669"/>
    <property type="project" value="UniProtKB-ARBA"/>
</dbReference>
<keyword evidence="4" id="KW-0408">Iron</keyword>
<dbReference type="InterPro" id="IPR050584">
    <property type="entry name" value="Cholesterol_7-desaturase"/>
</dbReference>
<keyword evidence="8" id="KW-1185">Reference proteome</keyword>
<comment type="caution">
    <text evidence="7">The sequence shown here is derived from an EMBL/GenBank/DDBJ whole genome shotgun (WGS) entry which is preliminary data.</text>
</comment>
<protein>
    <recommendedName>
        <fullName evidence="6">Rieske domain-containing protein</fullName>
    </recommendedName>
</protein>
<dbReference type="PROSITE" id="PS51296">
    <property type="entry name" value="RIESKE"/>
    <property type="match status" value="1"/>
</dbReference>
<dbReference type="AlphaFoldDB" id="A0A511D6Z6"/>
<dbReference type="SUPFAM" id="SSF50022">
    <property type="entry name" value="ISP domain"/>
    <property type="match status" value="1"/>
</dbReference>
<evidence type="ECO:0000313" key="8">
    <source>
        <dbReference type="Proteomes" id="UP000321328"/>
    </source>
</evidence>
<evidence type="ECO:0000256" key="3">
    <source>
        <dbReference type="ARBA" id="ARBA00023002"/>
    </source>
</evidence>
<dbReference type="GO" id="GO:0051537">
    <property type="term" value="F:2 iron, 2 sulfur cluster binding"/>
    <property type="evidence" value="ECO:0007669"/>
    <property type="project" value="UniProtKB-KW"/>
</dbReference>
<dbReference type="PANTHER" id="PTHR21266">
    <property type="entry name" value="IRON-SULFUR DOMAIN CONTAINING PROTEIN"/>
    <property type="match status" value="1"/>
</dbReference>
<keyword evidence="5" id="KW-0411">Iron-sulfur</keyword>
<dbReference type="OrthoDB" id="5243643at2"/>
<dbReference type="SUPFAM" id="SSF55961">
    <property type="entry name" value="Bet v1-like"/>
    <property type="match status" value="1"/>
</dbReference>
<evidence type="ECO:0000256" key="1">
    <source>
        <dbReference type="ARBA" id="ARBA00022714"/>
    </source>
</evidence>
<name>A0A511D6Z6_9PSEU</name>
<sequence>MTITEQSRAVGKKGIPREGEGGFSQCWYPVALSSEIEKGGLSGKDFLDGRVVVYRGEDGQARVHSAYCRHLGADLSVGDVCGNDVRCPFHHWQYGPDGMCTKIPAGVERIPSQARLFTFPAAESMGLIWAFNGTEPLYDPPAFPTYPAEDLVFRAHETRRWRVDPYMLLTNSMDFQHLRELHGMKIEYDPADIVIDGFQYEYQVDGELPNFGMLCQHVRCFGNNAITLTMTRDDGSRVLGAFGGTPIGNGSRGFNVAATLKGSGSADDEQRVDQILGMSEALITQLQDEDAPIMDTIRFREDVLIEADRALGKFFRYVRDFPRAHPGDGLIN</sequence>
<organism evidence="7 8">
    <name type="scientific">Pseudonocardia asaccharolytica DSM 44247 = NBRC 16224</name>
    <dbReference type="NCBI Taxonomy" id="1123024"/>
    <lineage>
        <taxon>Bacteria</taxon>
        <taxon>Bacillati</taxon>
        <taxon>Actinomycetota</taxon>
        <taxon>Actinomycetes</taxon>
        <taxon>Pseudonocardiales</taxon>
        <taxon>Pseudonocardiaceae</taxon>
        <taxon>Pseudonocardia</taxon>
    </lineage>
</organism>
<dbReference type="Gene3D" id="2.102.10.10">
    <property type="entry name" value="Rieske [2Fe-2S] iron-sulphur domain"/>
    <property type="match status" value="1"/>
</dbReference>
<dbReference type="EMBL" id="BJVI01000077">
    <property type="protein sequence ID" value="GEL20559.1"/>
    <property type="molecule type" value="Genomic_DNA"/>
</dbReference>
<dbReference type="PANTHER" id="PTHR21266:SF60">
    <property type="entry name" value="3-KETOSTEROID-9-ALPHA-MONOOXYGENASE, OXYGENASE COMPONENT"/>
    <property type="match status" value="1"/>
</dbReference>
<dbReference type="InterPro" id="IPR036922">
    <property type="entry name" value="Rieske_2Fe-2S_sf"/>
</dbReference>
<keyword evidence="1" id="KW-0001">2Fe-2S</keyword>
<evidence type="ECO:0000259" key="6">
    <source>
        <dbReference type="PROSITE" id="PS51296"/>
    </source>
</evidence>
<dbReference type="GO" id="GO:0016705">
    <property type="term" value="F:oxidoreductase activity, acting on paired donors, with incorporation or reduction of molecular oxygen"/>
    <property type="evidence" value="ECO:0007669"/>
    <property type="project" value="UniProtKB-ARBA"/>
</dbReference>
<dbReference type="RefSeq" id="WP_037058017.1">
    <property type="nucleotide sequence ID" value="NZ_AUII01000048.1"/>
</dbReference>